<dbReference type="GO" id="GO:0015920">
    <property type="term" value="P:lipopolysaccharide transport"/>
    <property type="evidence" value="ECO:0007669"/>
    <property type="project" value="TreeGrafter"/>
</dbReference>
<feature type="domain" description="ABC-2 type transporter transmembrane" evidence="10">
    <location>
        <begin position="28"/>
        <end position="229"/>
    </location>
</feature>
<keyword evidence="7" id="KW-0625">Polysaccharide transport</keyword>
<evidence type="ECO:0000256" key="3">
    <source>
        <dbReference type="ARBA" id="ARBA00022448"/>
    </source>
</evidence>
<protein>
    <submittedName>
        <fullName evidence="11">ABC transporter permease</fullName>
    </submittedName>
</protein>
<feature type="transmembrane region" description="Helical" evidence="9">
    <location>
        <begin position="123"/>
        <end position="146"/>
    </location>
</feature>
<dbReference type="AlphaFoldDB" id="A0A075K5F0"/>
<proteinExistence type="inferred from homology"/>
<evidence type="ECO:0000313" key="11">
    <source>
        <dbReference type="EMBL" id="AIF49384.1"/>
    </source>
</evidence>
<dbReference type="STRING" id="1217721.HY57_20040"/>
<dbReference type="InterPro" id="IPR013525">
    <property type="entry name" value="ABC2_TM"/>
</dbReference>
<keyword evidence="6 9" id="KW-1133">Transmembrane helix</keyword>
<evidence type="ECO:0000256" key="6">
    <source>
        <dbReference type="ARBA" id="ARBA00022989"/>
    </source>
</evidence>
<feature type="transmembrane region" description="Helical" evidence="9">
    <location>
        <begin position="44"/>
        <end position="65"/>
    </location>
</feature>
<dbReference type="OrthoDB" id="9796017at2"/>
<feature type="transmembrane region" description="Helical" evidence="9">
    <location>
        <begin position="185"/>
        <end position="202"/>
    </location>
</feature>
<keyword evidence="12" id="KW-1185">Reference proteome</keyword>
<dbReference type="GO" id="GO:0005886">
    <property type="term" value="C:plasma membrane"/>
    <property type="evidence" value="ECO:0007669"/>
    <property type="project" value="UniProtKB-SubCell"/>
</dbReference>
<organism evidence="11 12">
    <name type="scientific">Dyella japonica A8</name>
    <dbReference type="NCBI Taxonomy" id="1217721"/>
    <lineage>
        <taxon>Bacteria</taxon>
        <taxon>Pseudomonadati</taxon>
        <taxon>Pseudomonadota</taxon>
        <taxon>Gammaproteobacteria</taxon>
        <taxon>Lysobacterales</taxon>
        <taxon>Rhodanobacteraceae</taxon>
        <taxon>Dyella</taxon>
    </lineage>
</organism>
<evidence type="ECO:0000313" key="12">
    <source>
        <dbReference type="Proteomes" id="UP000027987"/>
    </source>
</evidence>
<name>A0A075K5F0_9GAMM</name>
<feature type="transmembrane region" description="Helical" evidence="9">
    <location>
        <begin position="152"/>
        <end position="178"/>
    </location>
</feature>
<dbReference type="HOGENOM" id="CLU_060703_0_0_6"/>
<evidence type="ECO:0000256" key="4">
    <source>
        <dbReference type="ARBA" id="ARBA00022475"/>
    </source>
</evidence>
<dbReference type="Pfam" id="PF01061">
    <property type="entry name" value="ABC2_membrane"/>
    <property type="match status" value="1"/>
</dbReference>
<keyword evidence="8 9" id="KW-0472">Membrane</keyword>
<keyword evidence="7" id="KW-0762">Sugar transport</keyword>
<dbReference type="GO" id="GO:0140359">
    <property type="term" value="F:ABC-type transporter activity"/>
    <property type="evidence" value="ECO:0007669"/>
    <property type="project" value="InterPro"/>
</dbReference>
<keyword evidence="4" id="KW-1003">Cell membrane</keyword>
<dbReference type="KEGG" id="dja:HY57_20040"/>
<evidence type="ECO:0000256" key="5">
    <source>
        <dbReference type="ARBA" id="ARBA00022692"/>
    </source>
</evidence>
<evidence type="ECO:0000256" key="9">
    <source>
        <dbReference type="SAM" id="Phobius"/>
    </source>
</evidence>
<evidence type="ECO:0000256" key="1">
    <source>
        <dbReference type="ARBA" id="ARBA00004651"/>
    </source>
</evidence>
<dbReference type="PANTHER" id="PTHR30413">
    <property type="entry name" value="INNER MEMBRANE TRANSPORT PERMEASE"/>
    <property type="match status" value="1"/>
</dbReference>
<feature type="transmembrane region" description="Helical" evidence="9">
    <location>
        <begin position="77"/>
        <end position="102"/>
    </location>
</feature>
<dbReference type="EMBL" id="CP008884">
    <property type="protein sequence ID" value="AIF49384.1"/>
    <property type="molecule type" value="Genomic_DNA"/>
</dbReference>
<feature type="transmembrane region" description="Helical" evidence="9">
    <location>
        <begin position="239"/>
        <end position="259"/>
    </location>
</feature>
<keyword evidence="3" id="KW-0813">Transport</keyword>
<comment type="subcellular location">
    <subcellularLocation>
        <location evidence="1">Cell membrane</location>
        <topology evidence="1">Multi-pass membrane protein</topology>
    </subcellularLocation>
</comment>
<accession>A0A075K5F0</accession>
<evidence type="ECO:0000259" key="10">
    <source>
        <dbReference type="Pfam" id="PF01061"/>
    </source>
</evidence>
<evidence type="ECO:0000256" key="7">
    <source>
        <dbReference type="ARBA" id="ARBA00023047"/>
    </source>
</evidence>
<evidence type="ECO:0000256" key="2">
    <source>
        <dbReference type="ARBA" id="ARBA00007783"/>
    </source>
</evidence>
<comment type="similarity">
    <text evidence="2">Belongs to the ABC-2 integral membrane protein family.</text>
</comment>
<keyword evidence="5 9" id="KW-0812">Transmembrane</keyword>
<reference evidence="11 12" key="1">
    <citation type="submission" date="2014-07" db="EMBL/GenBank/DDBJ databases">
        <title>Complete Genome Sequence of Dyella japonica Strain A8 Isolated from Malaysian Tropical Soil.</title>
        <authorList>
            <person name="Hui R.K.H."/>
            <person name="Chen J.-W."/>
            <person name="Chan K.-G."/>
            <person name="Leung F.C.C."/>
        </authorList>
    </citation>
    <scope>NUCLEOTIDE SEQUENCE [LARGE SCALE GENOMIC DNA]</scope>
    <source>
        <strain evidence="11 12">A8</strain>
    </source>
</reference>
<dbReference type="PANTHER" id="PTHR30413:SF10">
    <property type="entry name" value="CAPSULE POLYSACCHARIDE EXPORT INNER-MEMBRANE PROTEIN CTRC"/>
    <property type="match status" value="1"/>
</dbReference>
<sequence>MQLQNTAAGSFAAAWSDFNAAIKRHEVWAALAWQDIRQKYKRSVLGPFWITLTMLVTISGMGPLYGSLFKMDIRDFIPYLALGIITWGLLSSLILEGCVTFLGSDSLIRSVRLPMGTYVFRMIYRNVLTFAHNLAAYIPVILFFGITPQWRWLAAIPGVLIIILTAIPLSFILGIFCARFRDMQQIIGSIVQLVFFMTPIFWKPDLLREHAYLANFNPLYLFIETIRGPIYGYIPGVNTYLGVCGVMILLYVLAIPLFVKYRQRIAFWV</sequence>
<evidence type="ECO:0000256" key="8">
    <source>
        <dbReference type="ARBA" id="ARBA00023136"/>
    </source>
</evidence>
<dbReference type="Proteomes" id="UP000027987">
    <property type="component" value="Chromosome"/>
</dbReference>
<gene>
    <name evidence="11" type="ORF">HY57_20040</name>
</gene>
<dbReference type="PATRIC" id="fig|1217721.7.peg.4105"/>
<dbReference type="GO" id="GO:0015774">
    <property type="term" value="P:polysaccharide transport"/>
    <property type="evidence" value="ECO:0007669"/>
    <property type="project" value="UniProtKB-KW"/>
</dbReference>